<evidence type="ECO:0000259" key="1">
    <source>
        <dbReference type="PROSITE" id="PS50943"/>
    </source>
</evidence>
<dbReference type="InterPro" id="IPR001387">
    <property type="entry name" value="Cro/C1-type_HTH"/>
</dbReference>
<organism evidence="2 3">
    <name type="scientific">Chitinophaga eiseniae</name>
    <dbReference type="NCBI Taxonomy" id="634771"/>
    <lineage>
        <taxon>Bacteria</taxon>
        <taxon>Pseudomonadati</taxon>
        <taxon>Bacteroidota</taxon>
        <taxon>Chitinophagia</taxon>
        <taxon>Chitinophagales</taxon>
        <taxon>Chitinophagaceae</taxon>
        <taxon>Chitinophaga</taxon>
    </lineage>
</organism>
<dbReference type="SMART" id="SM00530">
    <property type="entry name" value="HTH_XRE"/>
    <property type="match status" value="1"/>
</dbReference>
<protein>
    <submittedName>
        <fullName evidence="2">Helix-turn-helix</fullName>
    </submittedName>
</protein>
<dbReference type="AlphaFoldDB" id="A0A1T4TSC8"/>
<proteinExistence type="predicted"/>
<sequence length="130" mass="14380">MENNHQGARKYSSKIIADVMASITPLESLQVETRFALAGRIAGIMDSRHMSNKELASRMGKNPSEISRWLSGTHNFTLDTLSEIAIALEVPVATFFSPAQPRVVRDVRLTVRSGNIPKDIISFSPVTNIR</sequence>
<dbReference type="Pfam" id="PF01381">
    <property type="entry name" value="HTH_3"/>
    <property type="match status" value="1"/>
</dbReference>
<evidence type="ECO:0000313" key="2">
    <source>
        <dbReference type="EMBL" id="SKA43079.1"/>
    </source>
</evidence>
<dbReference type="InterPro" id="IPR010982">
    <property type="entry name" value="Lambda_DNA-bd_dom_sf"/>
</dbReference>
<dbReference type="STRING" id="634771.SAMN04488128_10699"/>
<dbReference type="CDD" id="cd00093">
    <property type="entry name" value="HTH_XRE"/>
    <property type="match status" value="1"/>
</dbReference>
<accession>A0A1T4TSC8</accession>
<reference evidence="3" key="1">
    <citation type="submission" date="2017-02" db="EMBL/GenBank/DDBJ databases">
        <authorList>
            <person name="Varghese N."/>
            <person name="Submissions S."/>
        </authorList>
    </citation>
    <scope>NUCLEOTIDE SEQUENCE [LARGE SCALE GENOMIC DNA]</scope>
    <source>
        <strain evidence="3">DSM 22224</strain>
    </source>
</reference>
<dbReference type="GO" id="GO:0003677">
    <property type="term" value="F:DNA binding"/>
    <property type="evidence" value="ECO:0007669"/>
    <property type="project" value="InterPro"/>
</dbReference>
<dbReference type="EMBL" id="FUWZ01000006">
    <property type="protein sequence ID" value="SKA43079.1"/>
    <property type="molecule type" value="Genomic_DNA"/>
</dbReference>
<feature type="domain" description="HTH cro/C1-type" evidence="1">
    <location>
        <begin position="41"/>
        <end position="95"/>
    </location>
</feature>
<evidence type="ECO:0000313" key="3">
    <source>
        <dbReference type="Proteomes" id="UP000190367"/>
    </source>
</evidence>
<name>A0A1T4TSC8_9BACT</name>
<keyword evidence="3" id="KW-1185">Reference proteome</keyword>
<dbReference type="PROSITE" id="PS50943">
    <property type="entry name" value="HTH_CROC1"/>
    <property type="match status" value="1"/>
</dbReference>
<dbReference type="Gene3D" id="1.10.260.40">
    <property type="entry name" value="lambda repressor-like DNA-binding domains"/>
    <property type="match status" value="1"/>
</dbReference>
<dbReference type="RefSeq" id="WP_078672469.1">
    <property type="nucleotide sequence ID" value="NZ_FUWZ01000006.1"/>
</dbReference>
<gene>
    <name evidence="2" type="ORF">SAMN04488128_10699</name>
</gene>
<dbReference type="Proteomes" id="UP000190367">
    <property type="component" value="Unassembled WGS sequence"/>
</dbReference>
<dbReference type="SUPFAM" id="SSF47413">
    <property type="entry name" value="lambda repressor-like DNA-binding domains"/>
    <property type="match status" value="1"/>
</dbReference>